<sequence>MASAVTESSTSPSIEARADSKQKDDVPGGGGETRASLVQAEVTTNVIRATDNTTTSTTTTTTTNSPPVTPSRAGGQVPIQSIPIETKYGIITAHVQGDLEQMENRGVFLTVHDIGSNSRAFLDFTEHPIMSAIRMRSLFIHVDLIGQQDNQQDLPDDYEFPPIKTIGEELLVEVLDKLKIKLIVGIGEGAGANILVRFANKYHSRVLGLVLIHLAPAGVGVLERLKSQISTGKRRFSEFSAENIVELHRLGDSSGRSGQSSPPPQSEQQQLMPLYKNRVNNMNAKNIKRYAISYMNRKELPLLKDMDILLVAGSRSPYLNGTQKYFAQCDKEKTSFLKVDHVVDVLTEAPEKLAKSILLFVKGLGFLTSLTLPGIDRQRTLSGSSQGSNDESGATMGPVPNIKPHRILERRRTLSMEEYDMPRPRRLSMSSSIKE</sequence>
<dbReference type="PANTHER" id="PTHR11034">
    <property type="entry name" value="N-MYC DOWNSTREAM REGULATED"/>
    <property type="match status" value="1"/>
</dbReference>
<comment type="similarity">
    <text evidence="1">Belongs to the NDRG family.</text>
</comment>
<feature type="compositionally biased region" description="Low complexity" evidence="2">
    <location>
        <begin position="50"/>
        <end position="66"/>
    </location>
</feature>
<feature type="compositionally biased region" description="Basic and acidic residues" evidence="2">
    <location>
        <begin position="16"/>
        <end position="26"/>
    </location>
</feature>
<organism evidence="3">
    <name type="scientific">Aceria tosichella</name>
    <name type="common">wheat curl mite</name>
    <dbReference type="NCBI Taxonomy" id="561515"/>
    <lineage>
        <taxon>Eukaryota</taxon>
        <taxon>Metazoa</taxon>
        <taxon>Ecdysozoa</taxon>
        <taxon>Arthropoda</taxon>
        <taxon>Chelicerata</taxon>
        <taxon>Arachnida</taxon>
        <taxon>Acari</taxon>
        <taxon>Acariformes</taxon>
        <taxon>Trombidiformes</taxon>
        <taxon>Prostigmata</taxon>
        <taxon>Eupodina</taxon>
        <taxon>Eriophyoidea</taxon>
        <taxon>Eriophyidae</taxon>
        <taxon>Eriophyinae</taxon>
        <taxon>Aceriini</taxon>
        <taxon>Aceria</taxon>
    </lineage>
</organism>
<dbReference type="InterPro" id="IPR004142">
    <property type="entry name" value="NDRG"/>
</dbReference>
<name>A0A6G1S9U5_9ACAR</name>
<feature type="compositionally biased region" description="Polar residues" evidence="2">
    <location>
        <begin position="1"/>
        <end position="13"/>
    </location>
</feature>
<dbReference type="AlphaFoldDB" id="A0A6G1S9U5"/>
<feature type="region of interest" description="Disordered" evidence="2">
    <location>
        <begin position="377"/>
        <end position="435"/>
    </location>
</feature>
<protein>
    <submittedName>
        <fullName evidence="3">Uncharacterized protein ZK1073.1</fullName>
    </submittedName>
</protein>
<dbReference type="Pfam" id="PF03096">
    <property type="entry name" value="Ndr"/>
    <property type="match status" value="1"/>
</dbReference>
<reference evidence="3" key="1">
    <citation type="submission" date="2018-10" db="EMBL/GenBank/DDBJ databases">
        <title>Transcriptome assembly of Aceria tosichella (Wheat curl mite) Type 2.</title>
        <authorList>
            <person name="Scully E.D."/>
            <person name="Geib S.M."/>
            <person name="Palmer N.A."/>
            <person name="Gupta A.K."/>
            <person name="Sarath G."/>
            <person name="Tatineni S."/>
        </authorList>
    </citation>
    <scope>NUCLEOTIDE SEQUENCE</scope>
    <source>
        <strain evidence="3">LincolnNE</strain>
    </source>
</reference>
<proteinExistence type="inferred from homology"/>
<feature type="compositionally biased region" description="Basic and acidic residues" evidence="2">
    <location>
        <begin position="406"/>
        <end position="423"/>
    </location>
</feature>
<evidence type="ECO:0000313" key="3">
    <source>
        <dbReference type="EMBL" id="MDE47274.1"/>
    </source>
</evidence>
<dbReference type="InterPro" id="IPR029058">
    <property type="entry name" value="AB_hydrolase_fold"/>
</dbReference>
<dbReference type="EMBL" id="GGYP01002503">
    <property type="protein sequence ID" value="MDE47274.1"/>
    <property type="molecule type" value="Transcribed_RNA"/>
</dbReference>
<feature type="region of interest" description="Disordered" evidence="2">
    <location>
        <begin position="1"/>
        <end position="76"/>
    </location>
</feature>
<dbReference type="Gene3D" id="3.40.50.1820">
    <property type="entry name" value="alpha/beta hydrolase"/>
    <property type="match status" value="1"/>
</dbReference>
<gene>
    <name evidence="3" type="ORF">g.12363</name>
</gene>
<evidence type="ECO:0000256" key="2">
    <source>
        <dbReference type="SAM" id="MobiDB-lite"/>
    </source>
</evidence>
<evidence type="ECO:0000256" key="1">
    <source>
        <dbReference type="ARBA" id="ARBA00005598"/>
    </source>
</evidence>
<dbReference type="SUPFAM" id="SSF53474">
    <property type="entry name" value="alpha/beta-Hydrolases"/>
    <property type="match status" value="1"/>
</dbReference>
<accession>A0A6G1S9U5</accession>
<feature type="compositionally biased region" description="Polar residues" evidence="2">
    <location>
        <begin position="380"/>
        <end position="392"/>
    </location>
</feature>